<reference evidence="1" key="1">
    <citation type="journal article" date="2014" name="Int. J. Syst. Evol. Microbiol.">
        <title>Complete genome sequence of Corynebacterium casei LMG S-19264T (=DSM 44701T), isolated from a smear-ripened cheese.</title>
        <authorList>
            <consortium name="US DOE Joint Genome Institute (JGI-PGF)"/>
            <person name="Walter F."/>
            <person name="Albersmeier A."/>
            <person name="Kalinowski J."/>
            <person name="Ruckert C."/>
        </authorList>
    </citation>
    <scope>NUCLEOTIDE SEQUENCE</scope>
    <source>
        <strain evidence="1">CGMCC 1.12698</strain>
    </source>
</reference>
<evidence type="ECO:0000313" key="2">
    <source>
        <dbReference type="Proteomes" id="UP000605259"/>
    </source>
</evidence>
<sequence length="128" mass="15445">MKKNKFRVVDSEYVEIQNIYDVKPIDGTIIGMATEEEMELATELEYKHHALTRLQEGNFQFTGSYRELLQDLEAFEKEFVIFYRALYKRLSIPWEWTIRIDLANGPIYVINEDMPYYEEYEESDEYDM</sequence>
<dbReference type="Proteomes" id="UP000605259">
    <property type="component" value="Unassembled WGS sequence"/>
</dbReference>
<dbReference type="RefSeq" id="WP_188388158.1">
    <property type="nucleotide sequence ID" value="NZ_BMFK01000001.1"/>
</dbReference>
<gene>
    <name evidence="1" type="ORF">GCM10007140_19350</name>
</gene>
<protein>
    <submittedName>
        <fullName evidence="1">Uncharacterized protein</fullName>
    </submittedName>
</protein>
<organism evidence="1 2">
    <name type="scientific">Priestia taiwanensis</name>
    <dbReference type="NCBI Taxonomy" id="1347902"/>
    <lineage>
        <taxon>Bacteria</taxon>
        <taxon>Bacillati</taxon>
        <taxon>Bacillota</taxon>
        <taxon>Bacilli</taxon>
        <taxon>Bacillales</taxon>
        <taxon>Bacillaceae</taxon>
        <taxon>Priestia</taxon>
    </lineage>
</organism>
<dbReference type="EMBL" id="BMFK01000001">
    <property type="protein sequence ID" value="GGE69425.1"/>
    <property type="molecule type" value="Genomic_DNA"/>
</dbReference>
<comment type="caution">
    <text evidence="1">The sequence shown here is derived from an EMBL/GenBank/DDBJ whole genome shotgun (WGS) entry which is preliminary data.</text>
</comment>
<accession>A0A917AR44</accession>
<proteinExistence type="predicted"/>
<keyword evidence="2" id="KW-1185">Reference proteome</keyword>
<evidence type="ECO:0000313" key="1">
    <source>
        <dbReference type="EMBL" id="GGE69425.1"/>
    </source>
</evidence>
<dbReference type="AlphaFoldDB" id="A0A917AR44"/>
<reference evidence="1" key="2">
    <citation type="submission" date="2020-09" db="EMBL/GenBank/DDBJ databases">
        <authorList>
            <person name="Sun Q."/>
            <person name="Zhou Y."/>
        </authorList>
    </citation>
    <scope>NUCLEOTIDE SEQUENCE</scope>
    <source>
        <strain evidence="1">CGMCC 1.12698</strain>
    </source>
</reference>
<name>A0A917AR44_9BACI</name>